<evidence type="ECO:0000313" key="1">
    <source>
        <dbReference type="EMBL" id="MCG7977247.1"/>
    </source>
</evidence>
<comment type="caution">
    <text evidence="1">The sequence shown here is derived from an EMBL/GenBank/DDBJ whole genome shotgun (WGS) entry which is preliminary data.</text>
</comment>
<dbReference type="EMBL" id="JAEPCR010000011">
    <property type="protein sequence ID" value="MCG7977247.1"/>
    <property type="molecule type" value="Genomic_DNA"/>
</dbReference>
<evidence type="ECO:0000313" key="2">
    <source>
        <dbReference type="Proteomes" id="UP000886674"/>
    </source>
</evidence>
<accession>A0A9E4TS28</accession>
<name>A0A9E4TS28_9GAMM</name>
<organism evidence="1 2">
    <name type="scientific">Candidatus Thiodiazotropha taylori</name>
    <dbReference type="NCBI Taxonomy" id="2792791"/>
    <lineage>
        <taxon>Bacteria</taxon>
        <taxon>Pseudomonadati</taxon>
        <taxon>Pseudomonadota</taxon>
        <taxon>Gammaproteobacteria</taxon>
        <taxon>Chromatiales</taxon>
        <taxon>Sedimenticolaceae</taxon>
        <taxon>Candidatus Thiodiazotropha</taxon>
    </lineage>
</organism>
<dbReference type="Proteomes" id="UP000886674">
    <property type="component" value="Unassembled WGS sequence"/>
</dbReference>
<gene>
    <name evidence="1" type="ORF">JAY77_03735</name>
</gene>
<reference evidence="1" key="1">
    <citation type="journal article" date="2021" name="Proc. Natl. Acad. Sci. U.S.A.">
        <title>Global biogeography of chemosynthetic symbionts reveals both localized and globally distributed symbiont groups. .</title>
        <authorList>
            <person name="Osvatic J.T."/>
            <person name="Wilkins L.G.E."/>
            <person name="Leibrecht L."/>
            <person name="Leray M."/>
            <person name="Zauner S."/>
            <person name="Polzin J."/>
            <person name="Camacho Y."/>
            <person name="Gros O."/>
            <person name="van Gils J.A."/>
            <person name="Eisen J.A."/>
            <person name="Petersen J.M."/>
            <person name="Yuen B."/>
        </authorList>
    </citation>
    <scope>NUCLEOTIDE SEQUENCE</scope>
    <source>
        <strain evidence="1">MAGclacostrist055</strain>
    </source>
</reference>
<proteinExistence type="predicted"/>
<protein>
    <submittedName>
        <fullName evidence="1">Uncharacterized protein</fullName>
    </submittedName>
</protein>
<dbReference type="AlphaFoldDB" id="A0A9E4TS28"/>
<sequence length="250" mass="28794">MISADAFEEYAPLNEALPPDFPHGFFFNLVAVRARALLKNRLDQDVRNALDSLICMLEDGAKLEFEESVKAVDNDDYVSTQANALRLYMDDFDISDQKLFANATWPEYFAVLSLAHIGMASQLQNKIDKIADEDTMDVVDDYLISTGGQNTIDYLLEAFEAATAGQFLYDSENKVRKSRSQGGKIKAKKYEPLKIFVITRWRECYQDHSNRHAASRIWDETPEDLKRLIRTDEPVKRLEIWIGQEKRRKK</sequence>